<proteinExistence type="predicted"/>
<dbReference type="AlphaFoldDB" id="A0A1H1VQF3"/>
<keyword evidence="3" id="KW-1185">Reference proteome</keyword>
<dbReference type="InterPro" id="IPR024726">
    <property type="entry name" value="FhuF_C"/>
</dbReference>
<dbReference type="GO" id="GO:0051537">
    <property type="term" value="F:2 iron, 2 sulfur cluster binding"/>
    <property type="evidence" value="ECO:0007669"/>
    <property type="project" value="InterPro"/>
</dbReference>
<sequence length="239" mass="25444">MTGAALEAAARLGPYFAWEPYDGEPGWRPVRELLDPDVIAQRVRIGRRTLAGLGGLDHADIDERAAASIIFLGLASRLLSPLLGAVATGGVLPIADVERLWWRQVEAGPIPIAWHGLDSGPGTAELFSRTAIRGLVEPVLDVFRERFRLSPQVLWGNVASALGGAAGMIADAMPGAAETAATLVTGCLELPPLRGTATLTRPDPARARWYLARNNCCLYYRIPGGGTCGDCVLNTRRPG</sequence>
<evidence type="ECO:0000313" key="2">
    <source>
        <dbReference type="EMBL" id="SDS86516.1"/>
    </source>
</evidence>
<dbReference type="RefSeq" id="WP_092543322.1">
    <property type="nucleotide sequence ID" value="NZ_BOMJ01000011.1"/>
</dbReference>
<protein>
    <submittedName>
        <fullName evidence="2">Ferric iron reductase protein FhuF, involved in iron transport</fullName>
    </submittedName>
</protein>
<name>A0A1H1VQF3_9ACTN</name>
<reference evidence="2 3" key="1">
    <citation type="submission" date="2016-10" db="EMBL/GenBank/DDBJ databases">
        <authorList>
            <person name="de Groot N.N."/>
        </authorList>
    </citation>
    <scope>NUCLEOTIDE SEQUENCE [LARGE SCALE GENOMIC DNA]</scope>
    <source>
        <strain evidence="2 3">DSM 43941</strain>
    </source>
</reference>
<evidence type="ECO:0000313" key="3">
    <source>
        <dbReference type="Proteomes" id="UP000198688"/>
    </source>
</evidence>
<dbReference type="OrthoDB" id="3290158at2"/>
<feature type="domain" description="Ferric siderophore reductase C-terminal" evidence="1">
    <location>
        <begin position="213"/>
        <end position="233"/>
    </location>
</feature>
<dbReference type="STRING" id="113562.SAMN04489716_1828"/>
<dbReference type="Proteomes" id="UP000198688">
    <property type="component" value="Chromosome I"/>
</dbReference>
<dbReference type="Pfam" id="PF11575">
    <property type="entry name" value="FhuF_C"/>
    <property type="match status" value="1"/>
</dbReference>
<organism evidence="2 3">
    <name type="scientific">Actinoplanes derwentensis</name>
    <dbReference type="NCBI Taxonomy" id="113562"/>
    <lineage>
        <taxon>Bacteria</taxon>
        <taxon>Bacillati</taxon>
        <taxon>Actinomycetota</taxon>
        <taxon>Actinomycetes</taxon>
        <taxon>Micromonosporales</taxon>
        <taxon>Micromonosporaceae</taxon>
        <taxon>Actinoplanes</taxon>
    </lineage>
</organism>
<evidence type="ECO:0000259" key="1">
    <source>
        <dbReference type="Pfam" id="PF11575"/>
    </source>
</evidence>
<accession>A0A1H1VQF3</accession>
<gene>
    <name evidence="2" type="ORF">SAMN04489716_1828</name>
</gene>
<dbReference type="EMBL" id="LT629758">
    <property type="protein sequence ID" value="SDS86516.1"/>
    <property type="molecule type" value="Genomic_DNA"/>
</dbReference>